<sequence length="348" mass="40127">MNLHLLVPALFWPDPALPEIYRDLPLPGLENLLAKCSVTEDKSEGIEAWLCRAFGAAKQQDWPVAPITLQTDSGEDGEATTTENSRWIRADPVHLRLERDHILLADSHVFRISLEEAKQFTGLLNRHFAENQGIRLFPLQPDRWYLRLLEPPLPHTHLLSEVVNRDIRNKLPFGANNTFWRSLLNEIQMLLHEHPLNQTREARGELAVNSVWFWGGGTLPESLVSPYTNVWSNDVLAVSLASACNIEHAPLPVDATVWEASVRRGRHLVVLGELQGRAQYRDAYGWRESIKEMERRWFDPLWRMFRRGRFDEIMLTAPDESSSKSFTATRSDSRKFWRRPKPILAYGK</sequence>
<dbReference type="RefSeq" id="WP_074746962.1">
    <property type="nucleotide sequence ID" value="NZ_FOCT01000008.1"/>
</dbReference>
<dbReference type="EMBL" id="FOCT01000008">
    <property type="protein sequence ID" value="SEN90770.1"/>
    <property type="molecule type" value="Genomic_DNA"/>
</dbReference>
<protein>
    <recommendedName>
        <fullName evidence="3">Phosphoglycerate mutase</fullName>
    </recommendedName>
</protein>
<reference evidence="1 2" key="1">
    <citation type="submission" date="2016-10" db="EMBL/GenBank/DDBJ databases">
        <authorList>
            <person name="de Groot N.N."/>
        </authorList>
    </citation>
    <scope>NUCLEOTIDE SEQUENCE [LARGE SCALE GENOMIC DNA]</scope>
    <source>
        <strain evidence="1 2">Nl18</strain>
    </source>
</reference>
<dbReference type="PIRSF" id="PIRSF015283">
    <property type="entry name" value="Regulatory_RpfE"/>
    <property type="match status" value="1"/>
</dbReference>
<evidence type="ECO:0000313" key="2">
    <source>
        <dbReference type="Proteomes" id="UP000183898"/>
    </source>
</evidence>
<evidence type="ECO:0008006" key="3">
    <source>
        <dbReference type="Google" id="ProtNLM"/>
    </source>
</evidence>
<organism evidence="1 2">
    <name type="scientific">Nitrosospira multiformis</name>
    <dbReference type="NCBI Taxonomy" id="1231"/>
    <lineage>
        <taxon>Bacteria</taxon>
        <taxon>Pseudomonadati</taxon>
        <taxon>Pseudomonadota</taxon>
        <taxon>Betaproteobacteria</taxon>
        <taxon>Nitrosomonadales</taxon>
        <taxon>Nitrosomonadaceae</taxon>
        <taxon>Nitrosospira</taxon>
    </lineage>
</organism>
<dbReference type="InterPro" id="IPR016631">
    <property type="entry name" value="Regulatory_RpfE"/>
</dbReference>
<proteinExistence type="predicted"/>
<accession>A0A1H8KCR8</accession>
<name>A0A1H8KCR8_9PROT</name>
<evidence type="ECO:0000313" key="1">
    <source>
        <dbReference type="EMBL" id="SEN90770.1"/>
    </source>
</evidence>
<gene>
    <name evidence="1" type="ORF">SAMN05216404_108103</name>
</gene>
<dbReference type="Proteomes" id="UP000183898">
    <property type="component" value="Unassembled WGS sequence"/>
</dbReference>
<dbReference type="AlphaFoldDB" id="A0A1H8KCR8"/>